<feature type="region of interest" description="Disordered" evidence="7">
    <location>
        <begin position="160"/>
        <end position="187"/>
    </location>
</feature>
<dbReference type="Proteomes" id="UP000095767">
    <property type="component" value="Unassembled WGS sequence"/>
</dbReference>
<proteinExistence type="predicted"/>
<evidence type="ECO:0000256" key="3">
    <source>
        <dbReference type="ARBA" id="ARBA00022723"/>
    </source>
</evidence>
<accession>A0A1E5WKG5</accession>
<dbReference type="GO" id="GO:0015938">
    <property type="term" value="P:coenzyme A catabolic process"/>
    <property type="evidence" value="ECO:0007669"/>
    <property type="project" value="TreeGrafter"/>
</dbReference>
<sequence>MAGEGSGAGAEMEALIRRLRLHQAGPSPYDPAAAATPAVAGGGELFRPRRAAVLICLFRGAAGELRVILTKRSSSLSTHSGEVSLPGGKAEEADADDAATALRESKEEIGLDPTLVTVVASLEHFLSKDENRTSEEREKMGQAFTVHYFTYIKGDQKQQSTLAVGQTKPAGCHPSADAAPTKAPAPPIPAPVAMEGEEGPGGVDMEALVSRLRLHRPAPSPYDPAPAVAPAIAPGAAAAELFRPRRAAVLVCLFRGAGGELRVILTKRSSSLSTHSGEVALPGGKAEEGDADDAATALRESKEEIGLDPALVTIVTSLEHFLSKDENRTSDDLEWMGQAFTIHHFSYEKGNEKYIIWGLTAGILIHAASVVYERPPDFAEKRAQFNLPKYSKECHSMP</sequence>
<dbReference type="Gene3D" id="3.90.79.10">
    <property type="entry name" value="Nucleoside Triphosphate Pyrophosphohydrolase"/>
    <property type="match status" value="2"/>
</dbReference>
<evidence type="ECO:0000256" key="1">
    <source>
        <dbReference type="ARBA" id="ARBA00001936"/>
    </source>
</evidence>
<evidence type="ECO:0000256" key="5">
    <source>
        <dbReference type="ARBA" id="ARBA00022842"/>
    </source>
</evidence>
<dbReference type="PROSITE" id="PS51462">
    <property type="entry name" value="NUDIX"/>
    <property type="match status" value="2"/>
</dbReference>
<evidence type="ECO:0000313" key="9">
    <source>
        <dbReference type="EMBL" id="OEL37630.1"/>
    </source>
</evidence>
<organism evidence="9 10">
    <name type="scientific">Dichanthelium oligosanthes</name>
    <dbReference type="NCBI Taxonomy" id="888268"/>
    <lineage>
        <taxon>Eukaryota</taxon>
        <taxon>Viridiplantae</taxon>
        <taxon>Streptophyta</taxon>
        <taxon>Embryophyta</taxon>
        <taxon>Tracheophyta</taxon>
        <taxon>Spermatophyta</taxon>
        <taxon>Magnoliopsida</taxon>
        <taxon>Liliopsida</taxon>
        <taxon>Poales</taxon>
        <taxon>Poaceae</taxon>
        <taxon>PACMAD clade</taxon>
        <taxon>Panicoideae</taxon>
        <taxon>Panicodae</taxon>
        <taxon>Paniceae</taxon>
        <taxon>Dichantheliinae</taxon>
        <taxon>Dichanthelium</taxon>
    </lineage>
</organism>
<dbReference type="Pfam" id="PF00293">
    <property type="entry name" value="NUDIX"/>
    <property type="match status" value="2"/>
</dbReference>
<keyword evidence="4 9" id="KW-0378">Hydrolase</keyword>
<evidence type="ECO:0000256" key="4">
    <source>
        <dbReference type="ARBA" id="ARBA00022801"/>
    </source>
</evidence>
<evidence type="ECO:0000259" key="8">
    <source>
        <dbReference type="PROSITE" id="PS51462"/>
    </source>
</evidence>
<dbReference type="SUPFAM" id="SSF55811">
    <property type="entry name" value="Nudix"/>
    <property type="match status" value="2"/>
</dbReference>
<dbReference type="InterPro" id="IPR000086">
    <property type="entry name" value="NUDIX_hydrolase_dom"/>
</dbReference>
<name>A0A1E5WKG5_9POAL</name>
<comment type="caution">
    <text evidence="9">The sequence shown here is derived from an EMBL/GenBank/DDBJ whole genome shotgun (WGS) entry which is preliminary data.</text>
</comment>
<dbReference type="GO" id="GO:0046872">
    <property type="term" value="F:metal ion binding"/>
    <property type="evidence" value="ECO:0007669"/>
    <property type="project" value="UniProtKB-KW"/>
</dbReference>
<protein>
    <submittedName>
        <fullName evidence="9">Nudix hydrolase 15, mitochondrial</fullName>
    </submittedName>
</protein>
<dbReference type="InterPro" id="IPR015797">
    <property type="entry name" value="NUDIX_hydrolase-like_dom_sf"/>
</dbReference>
<dbReference type="AlphaFoldDB" id="A0A1E5WKG5"/>
<evidence type="ECO:0000256" key="2">
    <source>
        <dbReference type="ARBA" id="ARBA00001946"/>
    </source>
</evidence>
<dbReference type="PANTHER" id="PTHR12992:SF24">
    <property type="entry name" value="PEROXISOMAL COENZYME A DIPHOSPHATASE NUDT7"/>
    <property type="match status" value="1"/>
</dbReference>
<evidence type="ECO:0000313" key="10">
    <source>
        <dbReference type="Proteomes" id="UP000095767"/>
    </source>
</evidence>
<feature type="domain" description="Nudix hydrolase" evidence="8">
    <location>
        <begin position="244"/>
        <end position="398"/>
    </location>
</feature>
<dbReference type="EMBL" id="LWDX02004845">
    <property type="protein sequence ID" value="OEL37630.1"/>
    <property type="molecule type" value="Genomic_DNA"/>
</dbReference>
<keyword evidence="3" id="KW-0479">Metal-binding</keyword>
<dbReference type="STRING" id="888268.A0A1E5WKG5"/>
<keyword evidence="5" id="KW-0460">Magnesium</keyword>
<dbReference type="GO" id="GO:0010945">
    <property type="term" value="F:coenzyme A diphosphatase activity"/>
    <property type="evidence" value="ECO:0007669"/>
    <property type="project" value="InterPro"/>
</dbReference>
<keyword evidence="10" id="KW-1185">Reference proteome</keyword>
<dbReference type="OrthoDB" id="206213at2759"/>
<evidence type="ECO:0000256" key="6">
    <source>
        <dbReference type="ARBA" id="ARBA00023211"/>
    </source>
</evidence>
<feature type="domain" description="Nudix hydrolase" evidence="8">
    <location>
        <begin position="48"/>
        <end position="195"/>
    </location>
</feature>
<comment type="cofactor">
    <cofactor evidence="1">
        <name>Mn(2+)</name>
        <dbReference type="ChEBI" id="CHEBI:29035"/>
    </cofactor>
</comment>
<dbReference type="CDD" id="cd03426">
    <property type="entry name" value="NUDIX_CoAse_Nudt7"/>
    <property type="match status" value="1"/>
</dbReference>
<comment type="cofactor">
    <cofactor evidence="2">
        <name>Mg(2+)</name>
        <dbReference type="ChEBI" id="CHEBI:18420"/>
    </cofactor>
</comment>
<evidence type="ECO:0000256" key="7">
    <source>
        <dbReference type="SAM" id="MobiDB-lite"/>
    </source>
</evidence>
<reference evidence="9 10" key="1">
    <citation type="submission" date="2016-09" db="EMBL/GenBank/DDBJ databases">
        <title>The draft genome of Dichanthelium oligosanthes: A C3 panicoid grass species.</title>
        <authorList>
            <person name="Studer A.J."/>
            <person name="Schnable J.C."/>
            <person name="Brutnell T.P."/>
        </authorList>
    </citation>
    <scope>NUCLEOTIDE SEQUENCE [LARGE SCALE GENOMIC DNA]</scope>
    <source>
        <strain evidence="10">cv. Kellogg 1175</strain>
        <tissue evidence="9">Leaf</tissue>
    </source>
</reference>
<gene>
    <name evidence="9" type="ORF">BAE44_0001349</name>
</gene>
<keyword evidence="6" id="KW-0464">Manganese</keyword>
<dbReference type="PANTHER" id="PTHR12992">
    <property type="entry name" value="NUDIX HYDROLASE"/>
    <property type="match status" value="1"/>
</dbReference>
<dbReference type="InterPro" id="IPR045121">
    <property type="entry name" value="CoAse"/>
</dbReference>